<dbReference type="CDD" id="cd00154">
    <property type="entry name" value="Rab"/>
    <property type="match status" value="1"/>
</dbReference>
<keyword evidence="4" id="KW-0472">Membrane</keyword>
<dbReference type="GO" id="GO:0003924">
    <property type="term" value="F:GTPase activity"/>
    <property type="evidence" value="ECO:0007669"/>
    <property type="project" value="InterPro"/>
</dbReference>
<dbReference type="SMART" id="SM00176">
    <property type="entry name" value="RAN"/>
    <property type="match status" value="1"/>
</dbReference>
<comment type="caution">
    <text evidence="5">The sequence shown here is derived from an EMBL/GenBank/DDBJ whole genome shotgun (WGS) entry which is preliminary data.</text>
</comment>
<gene>
    <name evidence="5" type="ORF">PPRIM_AZ9-3.1.T0230095</name>
</gene>
<proteinExistence type="inferred from homology"/>
<evidence type="ECO:0000256" key="3">
    <source>
        <dbReference type="ARBA" id="ARBA00022741"/>
    </source>
</evidence>
<dbReference type="SMART" id="SM00175">
    <property type="entry name" value="RAB"/>
    <property type="match status" value="1"/>
</dbReference>
<dbReference type="PANTHER" id="PTHR47979">
    <property type="entry name" value="DRAB11-RELATED"/>
    <property type="match status" value="1"/>
</dbReference>
<evidence type="ECO:0000256" key="1">
    <source>
        <dbReference type="ARBA" id="ARBA00004308"/>
    </source>
</evidence>
<name>A0A8S1KQ27_PARPR</name>
<dbReference type="SMART" id="SM00173">
    <property type="entry name" value="RAS"/>
    <property type="match status" value="1"/>
</dbReference>
<dbReference type="Pfam" id="PF00071">
    <property type="entry name" value="Ras"/>
    <property type="match status" value="1"/>
</dbReference>
<dbReference type="FunFam" id="3.40.50.300:FF:000586">
    <property type="entry name" value="Rab family GTPase"/>
    <property type="match status" value="1"/>
</dbReference>
<accession>A0A8S1KQ27</accession>
<dbReference type="InterPro" id="IPR001806">
    <property type="entry name" value="Small_GTPase"/>
</dbReference>
<protein>
    <submittedName>
        <fullName evidence="5">Uncharacterized protein</fullName>
    </submittedName>
</protein>
<evidence type="ECO:0000256" key="4">
    <source>
        <dbReference type="ARBA" id="ARBA00023136"/>
    </source>
</evidence>
<evidence type="ECO:0000313" key="5">
    <source>
        <dbReference type="EMBL" id="CAD8055272.1"/>
    </source>
</evidence>
<keyword evidence="3" id="KW-0547">Nucleotide-binding</keyword>
<dbReference type="PROSITE" id="PS51420">
    <property type="entry name" value="RHO"/>
    <property type="match status" value="1"/>
</dbReference>
<dbReference type="PROSITE" id="PS51419">
    <property type="entry name" value="RAB"/>
    <property type="match status" value="1"/>
</dbReference>
<keyword evidence="6" id="KW-1185">Reference proteome</keyword>
<comment type="similarity">
    <text evidence="2">Belongs to the small GTPase superfamily. Rab family.</text>
</comment>
<dbReference type="Proteomes" id="UP000688137">
    <property type="component" value="Unassembled WGS sequence"/>
</dbReference>
<organism evidence="5 6">
    <name type="scientific">Paramecium primaurelia</name>
    <dbReference type="NCBI Taxonomy" id="5886"/>
    <lineage>
        <taxon>Eukaryota</taxon>
        <taxon>Sar</taxon>
        <taxon>Alveolata</taxon>
        <taxon>Ciliophora</taxon>
        <taxon>Intramacronucleata</taxon>
        <taxon>Oligohymenophorea</taxon>
        <taxon>Peniculida</taxon>
        <taxon>Parameciidae</taxon>
        <taxon>Paramecium</taxon>
    </lineage>
</organism>
<dbReference type="EMBL" id="CAJJDM010000021">
    <property type="protein sequence ID" value="CAD8055272.1"/>
    <property type="molecule type" value="Genomic_DNA"/>
</dbReference>
<dbReference type="InterPro" id="IPR005225">
    <property type="entry name" value="Small_GTP-bd"/>
</dbReference>
<comment type="subcellular location">
    <subcellularLocation>
        <location evidence="1">Endomembrane system</location>
    </subcellularLocation>
</comment>
<dbReference type="OMA" id="SQKWECC"/>
<dbReference type="GO" id="GO:0005525">
    <property type="term" value="F:GTP binding"/>
    <property type="evidence" value="ECO:0007669"/>
    <property type="project" value="InterPro"/>
</dbReference>
<dbReference type="GO" id="GO:0012505">
    <property type="term" value="C:endomembrane system"/>
    <property type="evidence" value="ECO:0007669"/>
    <property type="project" value="UniProtKB-SubCell"/>
</dbReference>
<dbReference type="SMART" id="SM00174">
    <property type="entry name" value="RHO"/>
    <property type="match status" value="1"/>
</dbReference>
<evidence type="ECO:0000313" key="6">
    <source>
        <dbReference type="Proteomes" id="UP000688137"/>
    </source>
</evidence>
<dbReference type="NCBIfam" id="TIGR00231">
    <property type="entry name" value="small_GTP"/>
    <property type="match status" value="1"/>
</dbReference>
<dbReference type="AlphaFoldDB" id="A0A8S1KQ27"/>
<dbReference type="InterPro" id="IPR050209">
    <property type="entry name" value="Rab_GTPases_membrane_traffic"/>
</dbReference>
<dbReference type="PROSITE" id="PS51421">
    <property type="entry name" value="RAS"/>
    <property type="match status" value="1"/>
</dbReference>
<reference evidence="5" key="1">
    <citation type="submission" date="2021-01" db="EMBL/GenBank/DDBJ databases">
        <authorList>
            <consortium name="Genoscope - CEA"/>
            <person name="William W."/>
        </authorList>
    </citation>
    <scope>NUCLEOTIDE SEQUENCE</scope>
</reference>
<sequence>MKNYNYLFNNFIIDEGVGKSCLLLQYVDQKFRNAHQITMGVEFGTNIIKSNSHVIKLHIWDTAGQESFSSMIRAYYRNAIGCILVFDLTDRKSFEALIRWHNEVLSCTGNDIQIIIVGNKSDLQNKREVQEKEAQDLAKQFNGNYIEASALTGSNVVQIFEILTEQILQEIQSGKIDPQNEIYGIKIGDFEKRRNSEIIPKSQRQSVQVSYPIQSQKWECC</sequence>
<evidence type="ECO:0000256" key="2">
    <source>
        <dbReference type="ARBA" id="ARBA00006270"/>
    </source>
</evidence>